<sequence>MNATASSNRRSYEQELAPHVEKQWAEAFIVELRLQGVSGKNLGAALAEVDSHCADADESARQTFGDPAVYAKSLQLPTDPANSPRATVIRLIPTAVQIIGFMTLIRASPSYVSGDPVAITAGDVGMFAILVGAVVVFAWQIRPLTNLVLRRPVVATAGLMAVMLVMLLPLVLWQHPIAEFAVLSAVSFGVVFLLVGTVWEVARVRTEAAEEQISRPLDSSEELERRRRFELRMNYLRIFIFPVIAAVLIGATVLLS</sequence>
<gene>
    <name evidence="2" type="ORF">FHX47_000225</name>
</gene>
<feature type="transmembrane region" description="Helical" evidence="1">
    <location>
        <begin position="180"/>
        <end position="199"/>
    </location>
</feature>
<protein>
    <submittedName>
        <fullName evidence="2">Uncharacterized protein</fullName>
    </submittedName>
</protein>
<keyword evidence="3" id="KW-1185">Reference proteome</keyword>
<organism evidence="2 3">
    <name type="scientific">Garicola koreensis</name>
    <dbReference type="NCBI Taxonomy" id="1262554"/>
    <lineage>
        <taxon>Bacteria</taxon>
        <taxon>Bacillati</taxon>
        <taxon>Actinomycetota</taxon>
        <taxon>Actinomycetes</taxon>
        <taxon>Micrococcales</taxon>
        <taxon>Micrococcaceae</taxon>
        <taxon>Garicola</taxon>
    </lineage>
</organism>
<feature type="transmembrane region" description="Helical" evidence="1">
    <location>
        <begin position="117"/>
        <end position="141"/>
    </location>
</feature>
<keyword evidence="1" id="KW-0812">Transmembrane</keyword>
<name>A0A7W5XJR0_9MICC</name>
<dbReference type="AlphaFoldDB" id="A0A7W5XJR0"/>
<evidence type="ECO:0000313" key="3">
    <source>
        <dbReference type="Proteomes" id="UP000547528"/>
    </source>
</evidence>
<feature type="transmembrane region" description="Helical" evidence="1">
    <location>
        <begin position="88"/>
        <end position="105"/>
    </location>
</feature>
<reference evidence="2 3" key="1">
    <citation type="submission" date="2020-08" db="EMBL/GenBank/DDBJ databases">
        <title>Sequencing the genomes of 1000 actinobacteria strains.</title>
        <authorList>
            <person name="Klenk H.-P."/>
        </authorList>
    </citation>
    <scope>NUCLEOTIDE SEQUENCE [LARGE SCALE GENOMIC DNA]</scope>
    <source>
        <strain evidence="2 3">DSM 28238</strain>
    </source>
</reference>
<feature type="transmembrane region" description="Helical" evidence="1">
    <location>
        <begin position="235"/>
        <end position="255"/>
    </location>
</feature>
<feature type="transmembrane region" description="Helical" evidence="1">
    <location>
        <begin position="153"/>
        <end position="174"/>
    </location>
</feature>
<keyword evidence="1" id="KW-0472">Membrane</keyword>
<accession>A0A7W5XJR0</accession>
<evidence type="ECO:0000256" key="1">
    <source>
        <dbReference type="SAM" id="Phobius"/>
    </source>
</evidence>
<dbReference type="EMBL" id="JACIBT010000001">
    <property type="protein sequence ID" value="MBB3666632.1"/>
    <property type="molecule type" value="Genomic_DNA"/>
</dbReference>
<dbReference type="RefSeq" id="WP_183357060.1">
    <property type="nucleotide sequence ID" value="NZ_BAABKR010000005.1"/>
</dbReference>
<comment type="caution">
    <text evidence="2">The sequence shown here is derived from an EMBL/GenBank/DDBJ whole genome shotgun (WGS) entry which is preliminary data.</text>
</comment>
<dbReference type="Proteomes" id="UP000547528">
    <property type="component" value="Unassembled WGS sequence"/>
</dbReference>
<evidence type="ECO:0000313" key="2">
    <source>
        <dbReference type="EMBL" id="MBB3666632.1"/>
    </source>
</evidence>
<keyword evidence="1" id="KW-1133">Transmembrane helix</keyword>
<proteinExistence type="predicted"/>